<keyword evidence="2" id="KW-1003">Cell membrane</keyword>
<dbReference type="Gene3D" id="3.30.450.20">
    <property type="entry name" value="PAS domain"/>
    <property type="match status" value="1"/>
</dbReference>
<protein>
    <submittedName>
        <fullName evidence="10">HAMP domain-containing protein</fullName>
    </submittedName>
</protein>
<dbReference type="PROSITE" id="PS50885">
    <property type="entry name" value="HAMP"/>
    <property type="match status" value="1"/>
</dbReference>
<comment type="subcellular location">
    <subcellularLocation>
        <location evidence="1">Cell membrane</location>
        <topology evidence="1">Multi-pass membrane protein</topology>
    </subcellularLocation>
</comment>
<dbReference type="Gene3D" id="3.30.565.10">
    <property type="entry name" value="Histidine kinase-like ATPase, C-terminal domain"/>
    <property type="match status" value="1"/>
</dbReference>
<dbReference type="PANTHER" id="PTHR34220:SF7">
    <property type="entry name" value="SENSOR HISTIDINE KINASE YPDA"/>
    <property type="match status" value="1"/>
</dbReference>
<dbReference type="Proteomes" id="UP000481087">
    <property type="component" value="Unassembled WGS sequence"/>
</dbReference>
<dbReference type="Pfam" id="PF06580">
    <property type="entry name" value="His_kinase"/>
    <property type="match status" value="1"/>
</dbReference>
<evidence type="ECO:0000256" key="8">
    <source>
        <dbReference type="SAM" id="Phobius"/>
    </source>
</evidence>
<feature type="transmembrane region" description="Helical" evidence="8">
    <location>
        <begin position="306"/>
        <end position="329"/>
    </location>
</feature>
<keyword evidence="6 8" id="KW-0472">Membrane</keyword>
<dbReference type="InterPro" id="IPR003660">
    <property type="entry name" value="HAMP_dom"/>
</dbReference>
<dbReference type="InterPro" id="IPR036890">
    <property type="entry name" value="HATPase_C_sf"/>
</dbReference>
<keyword evidence="11" id="KW-1185">Reference proteome</keyword>
<reference evidence="10 11" key="1">
    <citation type="submission" date="2019-12" db="EMBL/GenBank/DDBJ databases">
        <title>Paenibacillus sp. nov. sp. isolated from soil.</title>
        <authorList>
            <person name="Kim J."/>
            <person name="Jeong S.E."/>
            <person name="Jung H.S."/>
            <person name="Jeon C.O."/>
        </authorList>
    </citation>
    <scope>NUCLEOTIDE SEQUENCE [LARGE SCALE GENOMIC DNA]</scope>
    <source>
        <strain evidence="10 11">5J-6</strain>
    </source>
</reference>
<keyword evidence="5" id="KW-0418">Kinase</keyword>
<gene>
    <name evidence="10" type="ORF">GQF01_35430</name>
</gene>
<evidence type="ECO:0000256" key="3">
    <source>
        <dbReference type="ARBA" id="ARBA00022553"/>
    </source>
</evidence>
<evidence type="ECO:0000313" key="10">
    <source>
        <dbReference type="EMBL" id="MZQ87425.1"/>
    </source>
</evidence>
<feature type="coiled-coil region" evidence="7">
    <location>
        <begin position="367"/>
        <end position="399"/>
    </location>
</feature>
<feature type="transmembrane region" description="Helical" evidence="8">
    <location>
        <begin position="16"/>
        <end position="37"/>
    </location>
</feature>
<dbReference type="PANTHER" id="PTHR34220">
    <property type="entry name" value="SENSOR HISTIDINE KINASE YPDA"/>
    <property type="match status" value="1"/>
</dbReference>
<dbReference type="GO" id="GO:0000155">
    <property type="term" value="F:phosphorelay sensor kinase activity"/>
    <property type="evidence" value="ECO:0007669"/>
    <property type="project" value="InterPro"/>
</dbReference>
<keyword evidence="7" id="KW-0175">Coiled coil</keyword>
<comment type="caution">
    <text evidence="10">The sequence shown here is derived from an EMBL/GenBank/DDBJ whole genome shotgun (WGS) entry which is preliminary data.</text>
</comment>
<dbReference type="InterPro" id="IPR050640">
    <property type="entry name" value="Bact_2-comp_sensor_kinase"/>
</dbReference>
<dbReference type="InterPro" id="IPR003594">
    <property type="entry name" value="HATPase_dom"/>
</dbReference>
<keyword evidence="3" id="KW-0597">Phosphoprotein</keyword>
<dbReference type="EMBL" id="WTUZ01000040">
    <property type="protein sequence ID" value="MZQ87425.1"/>
    <property type="molecule type" value="Genomic_DNA"/>
</dbReference>
<evidence type="ECO:0000256" key="1">
    <source>
        <dbReference type="ARBA" id="ARBA00004651"/>
    </source>
</evidence>
<sequence>MSAFNNVSKLISIRTILLSVFLLLMILPLVVITYITYKKENELFQKQVSQYLLQTVGQTQRALDANLSEIDRLTWTLLYEQSLDFLNGPLDSSYPLFEANQKFKNMVYSNLFRGRLEHIRAIYFITAGHEVLSTENLFYTYEQVDRVNIQFVMDQIERQPLKMNWFSDKRSIYRLKDGFETPVRASVTAARRLIDSNTAKLRGYLFVQFNDRFISEHLRNVQIGSTGSLLVTDASGDVIYQQDPQLSPNNKISQAIHDLPAQGQGLQIVDGKWLLAFDTSQISGWKMTAVVPINELIGPNQKILRYLLMMSAIGALVAVIVSFLLATAISKPVINLARLMAFAAKDNLHVRDTQGPIQEISILQFSFNRLMDRIQALIHENERQQKEKREALLQALQMQIHPHFLYNTLDMIYWMAKKHKAESISKLVTALGRFFRFTLNAGQEWTLLGKELEHVENYLQIQSFRYRDKLYYEIEIDPEVTFVRVMPLILQPLVENALEHGISKSQDGGKIRIRAFRSEEKVLIVISNTGRQVDLEHVRLLLQNAASNTHVGLRNVQQRIQTAFGTEYGIEVAAGEDQGALVTVTIPYRLASFQEDQEGA</sequence>
<evidence type="ECO:0000313" key="11">
    <source>
        <dbReference type="Proteomes" id="UP000481087"/>
    </source>
</evidence>
<dbReference type="AlphaFoldDB" id="A0A6L8VAY5"/>
<organism evidence="10 11">
    <name type="scientific">Paenibacillus silvestris</name>
    <dbReference type="NCBI Taxonomy" id="2606219"/>
    <lineage>
        <taxon>Bacteria</taxon>
        <taxon>Bacillati</taxon>
        <taxon>Bacillota</taxon>
        <taxon>Bacilli</taxon>
        <taxon>Bacillales</taxon>
        <taxon>Paenibacillaceae</taxon>
        <taxon>Paenibacillus</taxon>
    </lineage>
</organism>
<evidence type="ECO:0000256" key="7">
    <source>
        <dbReference type="SAM" id="Coils"/>
    </source>
</evidence>
<dbReference type="RefSeq" id="WP_161412030.1">
    <property type="nucleotide sequence ID" value="NZ_WTUZ01000040.1"/>
</dbReference>
<dbReference type="SMART" id="SM00387">
    <property type="entry name" value="HATPase_c"/>
    <property type="match status" value="1"/>
</dbReference>
<dbReference type="InterPro" id="IPR010559">
    <property type="entry name" value="Sig_transdc_His_kin_internal"/>
</dbReference>
<keyword evidence="8" id="KW-1133">Transmembrane helix</keyword>
<evidence type="ECO:0000259" key="9">
    <source>
        <dbReference type="PROSITE" id="PS50885"/>
    </source>
</evidence>
<evidence type="ECO:0000256" key="6">
    <source>
        <dbReference type="ARBA" id="ARBA00023136"/>
    </source>
</evidence>
<evidence type="ECO:0000256" key="4">
    <source>
        <dbReference type="ARBA" id="ARBA00022679"/>
    </source>
</evidence>
<name>A0A6L8VAY5_9BACL</name>
<accession>A0A6L8VAY5</accession>
<dbReference type="SUPFAM" id="SSF55874">
    <property type="entry name" value="ATPase domain of HSP90 chaperone/DNA topoisomerase II/histidine kinase"/>
    <property type="match status" value="1"/>
</dbReference>
<keyword evidence="4" id="KW-0808">Transferase</keyword>
<evidence type="ECO:0000256" key="2">
    <source>
        <dbReference type="ARBA" id="ARBA00022475"/>
    </source>
</evidence>
<dbReference type="SMART" id="SM00304">
    <property type="entry name" value="HAMP"/>
    <property type="match status" value="1"/>
</dbReference>
<dbReference type="GO" id="GO:0005886">
    <property type="term" value="C:plasma membrane"/>
    <property type="evidence" value="ECO:0007669"/>
    <property type="project" value="UniProtKB-SubCell"/>
</dbReference>
<keyword evidence="8" id="KW-0812">Transmembrane</keyword>
<dbReference type="Gene3D" id="6.10.340.10">
    <property type="match status" value="1"/>
</dbReference>
<proteinExistence type="predicted"/>
<dbReference type="Pfam" id="PF02518">
    <property type="entry name" value="HATPase_c"/>
    <property type="match status" value="1"/>
</dbReference>
<evidence type="ECO:0000256" key="5">
    <source>
        <dbReference type="ARBA" id="ARBA00022777"/>
    </source>
</evidence>
<feature type="domain" description="HAMP" evidence="9">
    <location>
        <begin position="327"/>
        <end position="379"/>
    </location>
</feature>